<dbReference type="GO" id="GO:0006646">
    <property type="term" value="P:phosphatidylethanolamine biosynthetic process"/>
    <property type="evidence" value="ECO:0007669"/>
    <property type="project" value="TreeGrafter"/>
</dbReference>
<dbReference type="GO" id="GO:0005737">
    <property type="term" value="C:cytoplasm"/>
    <property type="evidence" value="ECO:0007669"/>
    <property type="project" value="TreeGrafter"/>
</dbReference>
<evidence type="ECO:0008006" key="6">
    <source>
        <dbReference type="Google" id="ProtNLM"/>
    </source>
</evidence>
<evidence type="ECO:0000313" key="5">
    <source>
        <dbReference type="Proteomes" id="UP001328107"/>
    </source>
</evidence>
<reference evidence="5" key="1">
    <citation type="submission" date="2022-10" db="EMBL/GenBank/DDBJ databases">
        <title>Genome assembly of Pristionchus species.</title>
        <authorList>
            <person name="Yoshida K."/>
            <person name="Sommer R.J."/>
        </authorList>
    </citation>
    <scope>NUCLEOTIDE SEQUENCE [LARGE SCALE GENOMIC DNA]</scope>
    <source>
        <strain evidence="5">RS5460</strain>
    </source>
</reference>
<organism evidence="4 5">
    <name type="scientific">Pristionchus mayeri</name>
    <dbReference type="NCBI Taxonomy" id="1317129"/>
    <lineage>
        <taxon>Eukaryota</taxon>
        <taxon>Metazoa</taxon>
        <taxon>Ecdysozoa</taxon>
        <taxon>Nematoda</taxon>
        <taxon>Chromadorea</taxon>
        <taxon>Rhabditida</taxon>
        <taxon>Rhabditina</taxon>
        <taxon>Diplogasteromorpha</taxon>
        <taxon>Diplogasteroidea</taxon>
        <taxon>Neodiplogasteridae</taxon>
        <taxon>Pristionchus</taxon>
    </lineage>
</organism>
<sequence>MRLFPSIYDRLHLCIRRRFSQAGQHYNRFSLLYPSPLFPHRVHSHSSSSSLPHSLPTLRYRLDMENAVEKSWSDRTIDTGDVKELFSRVRPDSPIPADIVSRAHFLCAHYLGGAWKSSDMHRFTIKQITGGMSNLLFLVQLCDSLSLKHSEPRRALLRIHCQSDIDQLLSESVVFTLLSERKLGPRLLGVFPGGRFEQYIPSRPLQCLEISQHRFAREISGMLARVHSLDVPIGKEPQLINRMRTWINKWSAYDSSKEGITIKCTRANVHPSKYPSHVSIEDLNAEVAFVERFLDSIHSPIIFSHNDLQEGNILLIEKEQEGDVQDLALIDFEYCDYNYRGFDLGNHMCEYGLDYSCDKHPYYFVYPEKLEMEEERGRFCAGYMEELYEMQSKGMDIPAQLISGDREKDLERIEIEAALFMPISHLFWSTWAFVNAEESSISFGYAEYGRDRLAMYFNGKTKMEEYMRS</sequence>
<dbReference type="PANTHER" id="PTHR22603:SF93">
    <property type="entry name" value="RE24176P"/>
    <property type="match status" value="1"/>
</dbReference>
<dbReference type="GO" id="GO:0004103">
    <property type="term" value="F:choline kinase activity"/>
    <property type="evidence" value="ECO:0007669"/>
    <property type="project" value="TreeGrafter"/>
</dbReference>
<protein>
    <recommendedName>
        <fullName evidence="6">Choline/ethanolamine kinase</fullName>
    </recommendedName>
</protein>
<evidence type="ECO:0000313" key="4">
    <source>
        <dbReference type="EMBL" id="GMR48040.1"/>
    </source>
</evidence>
<dbReference type="Gene3D" id="3.30.200.20">
    <property type="entry name" value="Phosphorylase Kinase, domain 1"/>
    <property type="match status" value="1"/>
</dbReference>
<dbReference type="Pfam" id="PF01633">
    <property type="entry name" value="Choline_kinase"/>
    <property type="match status" value="1"/>
</dbReference>
<dbReference type="Gene3D" id="3.90.1200.10">
    <property type="match status" value="1"/>
</dbReference>
<dbReference type="SUPFAM" id="SSF56112">
    <property type="entry name" value="Protein kinase-like (PK-like)"/>
    <property type="match status" value="1"/>
</dbReference>
<accession>A0AAN5CPI0</accession>
<keyword evidence="1" id="KW-0594">Phospholipid biosynthesis</keyword>
<comment type="similarity">
    <text evidence="3">Belongs to the choline/ethanolamine kinase family.</text>
</comment>
<evidence type="ECO:0000256" key="1">
    <source>
        <dbReference type="ARBA" id="ARBA00023209"/>
    </source>
</evidence>
<dbReference type="InterPro" id="IPR011009">
    <property type="entry name" value="Kinase-like_dom_sf"/>
</dbReference>
<keyword evidence="2" id="KW-1208">Phospholipid metabolism</keyword>
<keyword evidence="1" id="KW-0444">Lipid biosynthesis</keyword>
<keyword evidence="1" id="KW-0443">Lipid metabolism</keyword>
<dbReference type="AlphaFoldDB" id="A0AAN5CPI0"/>
<evidence type="ECO:0000256" key="3">
    <source>
        <dbReference type="ARBA" id="ARBA00038211"/>
    </source>
</evidence>
<dbReference type="PANTHER" id="PTHR22603">
    <property type="entry name" value="CHOLINE/ETHANOALAMINE KINASE"/>
    <property type="match status" value="1"/>
</dbReference>
<proteinExistence type="inferred from homology"/>
<dbReference type="EMBL" id="BTRK01000004">
    <property type="protein sequence ID" value="GMR48040.1"/>
    <property type="molecule type" value="Genomic_DNA"/>
</dbReference>
<keyword evidence="5" id="KW-1185">Reference proteome</keyword>
<dbReference type="Proteomes" id="UP001328107">
    <property type="component" value="Unassembled WGS sequence"/>
</dbReference>
<evidence type="ECO:0000256" key="2">
    <source>
        <dbReference type="ARBA" id="ARBA00023264"/>
    </source>
</evidence>
<dbReference type="GO" id="GO:0004305">
    <property type="term" value="F:ethanolamine kinase activity"/>
    <property type="evidence" value="ECO:0007669"/>
    <property type="project" value="TreeGrafter"/>
</dbReference>
<comment type="caution">
    <text evidence="4">The sequence shown here is derived from an EMBL/GenBank/DDBJ whole genome shotgun (WGS) entry which is preliminary data.</text>
</comment>
<name>A0AAN5CPI0_9BILA</name>
<gene>
    <name evidence="4" type="ORF">PMAYCL1PPCAC_18235</name>
</gene>